<evidence type="ECO:0000313" key="6">
    <source>
        <dbReference type="Proteomes" id="UP000190961"/>
    </source>
</evidence>
<keyword evidence="2 4" id="KW-0378">Hydrolase</keyword>
<evidence type="ECO:0000256" key="2">
    <source>
        <dbReference type="ARBA" id="ARBA00022801"/>
    </source>
</evidence>
<evidence type="ECO:0000256" key="4">
    <source>
        <dbReference type="RuleBase" id="RU361192"/>
    </source>
</evidence>
<sequence length="425" mass="48002">MRDITLSILEVYKSEFKLKTSIQEMKFRSALAIALTICLFSFVNCKEDDDPTIDDPDGEEPRDLTGFYFGADLSYVNQVLDHNGVYKDGGVVKNPYQIFKDHGTNLVRLRLWHNPLWTKEVYGAQGTQLYNDLFDVAKSMRLAKEQGLPVLLDFHYSDTWADPENQKIPVAWKEIRDITVLRDSVYNYTYKTLQYLNAQGIMPELVQVGNETNCGMLYTDAPEGFPACNVCNGAWQQFGTVVKAAIDAVKAVSAVSSVKTKIILHVADPKNVEWWFDNIMAKGSVTNFDMVGFSYYPLWHPTVTLDQLSDRVAAFKNKYSRPVIMLETAYPWTTGSDDAYNNNFGNESAIAGFPFSKKGQSDLLIKLTQEMLDGGGQGVVYWEPAWISSGMKDLWGTGSSWENCAFFDFEGNATESIDFTKYSYK</sequence>
<dbReference type="GO" id="GO:0015926">
    <property type="term" value="F:glucosidase activity"/>
    <property type="evidence" value="ECO:0007669"/>
    <property type="project" value="InterPro"/>
</dbReference>
<dbReference type="InterPro" id="IPR017853">
    <property type="entry name" value="GH"/>
</dbReference>
<keyword evidence="3 4" id="KW-0326">Glycosidase</keyword>
<dbReference type="GO" id="GO:0045490">
    <property type="term" value="P:pectin catabolic process"/>
    <property type="evidence" value="ECO:0007669"/>
    <property type="project" value="TreeGrafter"/>
</dbReference>
<dbReference type="EMBL" id="FUZU01000005">
    <property type="protein sequence ID" value="SKC88533.1"/>
    <property type="molecule type" value="Genomic_DNA"/>
</dbReference>
<dbReference type="RefSeq" id="WP_079690116.1">
    <property type="nucleotide sequence ID" value="NZ_FUZU01000005.1"/>
</dbReference>
<dbReference type="Proteomes" id="UP000190961">
    <property type="component" value="Unassembled WGS sequence"/>
</dbReference>
<dbReference type="Pfam" id="PF07745">
    <property type="entry name" value="Glyco_hydro_53"/>
    <property type="match status" value="1"/>
</dbReference>
<name>A0A1T5MKE6_9BACT</name>
<dbReference type="OrthoDB" id="9768786at2"/>
<keyword evidence="6" id="KW-1185">Reference proteome</keyword>
<gene>
    <name evidence="5" type="ORF">SAMN05660236_5618</name>
</gene>
<comment type="catalytic activity">
    <reaction evidence="4">
        <text>The enzyme specifically hydrolyzes (1-&gt;4)-beta-D-galactosidic linkages in type I arabinogalactans.</text>
        <dbReference type="EC" id="3.2.1.89"/>
    </reaction>
</comment>
<comment type="similarity">
    <text evidence="1 4">Belongs to the glycosyl hydrolase 53 family.</text>
</comment>
<dbReference type="EC" id="3.2.1.89" evidence="4"/>
<dbReference type="PANTHER" id="PTHR34983">
    <property type="entry name" value="ARABINOGALACTAN ENDO-BETA-1,4-GALACTANASE A"/>
    <property type="match status" value="1"/>
</dbReference>
<dbReference type="InterPro" id="IPR011683">
    <property type="entry name" value="Glyco_hydro_53"/>
</dbReference>
<evidence type="ECO:0000256" key="1">
    <source>
        <dbReference type="ARBA" id="ARBA00010687"/>
    </source>
</evidence>
<evidence type="ECO:0000313" key="5">
    <source>
        <dbReference type="EMBL" id="SKC88533.1"/>
    </source>
</evidence>
<dbReference type="Gene3D" id="3.20.20.80">
    <property type="entry name" value="Glycosidases"/>
    <property type="match status" value="1"/>
</dbReference>
<dbReference type="SUPFAM" id="SSF51445">
    <property type="entry name" value="(Trans)glycosidases"/>
    <property type="match status" value="1"/>
</dbReference>
<dbReference type="STRING" id="688867.SAMN05660236_5618"/>
<dbReference type="PANTHER" id="PTHR34983:SF2">
    <property type="entry name" value="ENDO-BETA-1,4-GALACTANASE"/>
    <property type="match status" value="1"/>
</dbReference>
<dbReference type="AlphaFoldDB" id="A0A1T5MKE6"/>
<organism evidence="5 6">
    <name type="scientific">Ohtaekwangia koreensis</name>
    <dbReference type="NCBI Taxonomy" id="688867"/>
    <lineage>
        <taxon>Bacteria</taxon>
        <taxon>Pseudomonadati</taxon>
        <taxon>Bacteroidota</taxon>
        <taxon>Cytophagia</taxon>
        <taxon>Cytophagales</taxon>
        <taxon>Fulvivirgaceae</taxon>
        <taxon>Ohtaekwangia</taxon>
    </lineage>
</organism>
<proteinExistence type="inferred from homology"/>
<protein>
    <recommendedName>
        <fullName evidence="4">Arabinogalactan endo-beta-1,4-galactanase</fullName>
        <ecNumber evidence="4">3.2.1.89</ecNumber>
    </recommendedName>
</protein>
<dbReference type="GO" id="GO:0031218">
    <property type="term" value="F:arabinogalactan endo-1,4-beta-galactosidase activity"/>
    <property type="evidence" value="ECO:0007669"/>
    <property type="project" value="UniProtKB-EC"/>
</dbReference>
<evidence type="ECO:0000256" key="3">
    <source>
        <dbReference type="ARBA" id="ARBA00023295"/>
    </source>
</evidence>
<accession>A0A1T5MKE6</accession>
<reference evidence="5 6" key="1">
    <citation type="submission" date="2017-02" db="EMBL/GenBank/DDBJ databases">
        <authorList>
            <person name="Peterson S.W."/>
        </authorList>
    </citation>
    <scope>NUCLEOTIDE SEQUENCE [LARGE SCALE GENOMIC DNA]</scope>
    <source>
        <strain evidence="5 6">DSM 25262</strain>
    </source>
</reference>